<dbReference type="Proteomes" id="UP001427805">
    <property type="component" value="Unassembled WGS sequence"/>
</dbReference>
<dbReference type="InterPro" id="IPR029058">
    <property type="entry name" value="AB_hydrolase_fold"/>
</dbReference>
<dbReference type="InterPro" id="IPR051218">
    <property type="entry name" value="Sec_MonoDiacylglyc_Lipase"/>
</dbReference>
<gene>
    <name evidence="2" type="ORF">TPR58_13180</name>
</gene>
<evidence type="ECO:0000313" key="2">
    <source>
        <dbReference type="EMBL" id="MEN3748122.1"/>
    </source>
</evidence>
<sequence length="297" mass="32683">MDRQIAHHLLLACGASYSHIIDPRPAGWLGEPLRIERGVPPWRTTIDVALAGRFAEGVAIAFRGTLPPIGSLHSALEVMFDWANNGAASCRPHPDWPGRVHRGFAQSLCRLWNDSADSPGLERVVDAMLAEGGPRRLYLTGHSKGGALANLFAWRAARTWPDLPIEVATFGSARAGNEAFADAFESDSRIDCVRYETALDMIPYLPMGWDREDAVKATVRKMWPALLNGDYRPVGRRVTATATLPEWRERKAAELRAMFAGGFHPAAWRHDFLGAHLIGPGTDYDALVAREVDGLNE</sequence>
<proteinExistence type="predicted"/>
<dbReference type="EMBL" id="JBDIZK010000007">
    <property type="protein sequence ID" value="MEN3748122.1"/>
    <property type="molecule type" value="Genomic_DNA"/>
</dbReference>
<dbReference type="PANTHER" id="PTHR45856">
    <property type="entry name" value="ALPHA/BETA-HYDROLASES SUPERFAMILY PROTEIN"/>
    <property type="match status" value="1"/>
</dbReference>
<dbReference type="Pfam" id="PF01764">
    <property type="entry name" value="Lipase_3"/>
    <property type="match status" value="1"/>
</dbReference>
<dbReference type="GO" id="GO:0016787">
    <property type="term" value="F:hydrolase activity"/>
    <property type="evidence" value="ECO:0007669"/>
    <property type="project" value="UniProtKB-KW"/>
</dbReference>
<feature type="domain" description="Fungal lipase-type" evidence="1">
    <location>
        <begin position="60"/>
        <end position="207"/>
    </location>
</feature>
<comment type="caution">
    <text evidence="2">The sequence shown here is derived from an EMBL/GenBank/DDBJ whole genome shotgun (WGS) entry which is preliminary data.</text>
</comment>
<reference evidence="2 3" key="1">
    <citation type="submission" date="2024-05" db="EMBL/GenBank/DDBJ databases">
        <title>Sphingomonas sp. HF-S3 16S ribosomal RNA gene Genome sequencing and assembly.</title>
        <authorList>
            <person name="Lee H."/>
        </authorList>
    </citation>
    <scope>NUCLEOTIDE SEQUENCE [LARGE SCALE GENOMIC DNA]</scope>
    <source>
        <strain evidence="2 3">HF-S3</strain>
    </source>
</reference>
<evidence type="ECO:0000313" key="3">
    <source>
        <dbReference type="Proteomes" id="UP001427805"/>
    </source>
</evidence>
<organism evidence="2 3">
    <name type="scientific">Sphingomonas rustica</name>
    <dbReference type="NCBI Taxonomy" id="3103142"/>
    <lineage>
        <taxon>Bacteria</taxon>
        <taxon>Pseudomonadati</taxon>
        <taxon>Pseudomonadota</taxon>
        <taxon>Alphaproteobacteria</taxon>
        <taxon>Sphingomonadales</taxon>
        <taxon>Sphingomonadaceae</taxon>
        <taxon>Sphingomonas</taxon>
    </lineage>
</organism>
<keyword evidence="3" id="KW-1185">Reference proteome</keyword>
<dbReference type="InterPro" id="IPR002921">
    <property type="entry name" value="Fungal_lipase-type"/>
</dbReference>
<name>A0ABV0BCJ8_9SPHN</name>
<keyword evidence="2" id="KW-0378">Hydrolase</keyword>
<protein>
    <submittedName>
        <fullName evidence="2">Lipase family protein</fullName>
        <ecNumber evidence="2">3.1.1.-</ecNumber>
    </submittedName>
</protein>
<dbReference type="SUPFAM" id="SSF53474">
    <property type="entry name" value="alpha/beta-Hydrolases"/>
    <property type="match status" value="1"/>
</dbReference>
<dbReference type="PANTHER" id="PTHR45856:SF24">
    <property type="entry name" value="FUNGAL LIPASE-LIKE DOMAIN-CONTAINING PROTEIN"/>
    <property type="match status" value="1"/>
</dbReference>
<dbReference type="Gene3D" id="3.40.50.1820">
    <property type="entry name" value="alpha/beta hydrolase"/>
    <property type="match status" value="1"/>
</dbReference>
<dbReference type="RefSeq" id="WP_346247136.1">
    <property type="nucleotide sequence ID" value="NZ_JBDIZK010000007.1"/>
</dbReference>
<evidence type="ECO:0000259" key="1">
    <source>
        <dbReference type="Pfam" id="PF01764"/>
    </source>
</evidence>
<dbReference type="EC" id="3.1.1.-" evidence="2"/>
<accession>A0ABV0BCJ8</accession>
<dbReference type="CDD" id="cd00519">
    <property type="entry name" value="Lipase_3"/>
    <property type="match status" value="1"/>
</dbReference>